<feature type="transmembrane region" description="Helical" evidence="2">
    <location>
        <begin position="46"/>
        <end position="67"/>
    </location>
</feature>
<organism evidence="3">
    <name type="scientific">Streptomyces sp. R08</name>
    <dbReference type="NCBI Taxonomy" id="3238624"/>
    <lineage>
        <taxon>Bacteria</taxon>
        <taxon>Bacillati</taxon>
        <taxon>Actinomycetota</taxon>
        <taxon>Actinomycetes</taxon>
        <taxon>Kitasatosporales</taxon>
        <taxon>Streptomycetaceae</taxon>
        <taxon>Streptomyces</taxon>
    </lineage>
</organism>
<gene>
    <name evidence="3" type="ORF">AB5J58_04195</name>
</gene>
<protein>
    <submittedName>
        <fullName evidence="3">Uncharacterized protein</fullName>
    </submittedName>
</protein>
<evidence type="ECO:0000256" key="1">
    <source>
        <dbReference type="SAM" id="MobiDB-lite"/>
    </source>
</evidence>
<keyword evidence="2" id="KW-0812">Transmembrane</keyword>
<evidence type="ECO:0000256" key="2">
    <source>
        <dbReference type="SAM" id="Phobius"/>
    </source>
</evidence>
<dbReference type="EMBL" id="CP163431">
    <property type="protein sequence ID" value="XDP99431.1"/>
    <property type="molecule type" value="Genomic_DNA"/>
</dbReference>
<reference evidence="3" key="1">
    <citation type="submission" date="2024-07" db="EMBL/GenBank/DDBJ databases">
        <authorList>
            <person name="Yu S.T."/>
        </authorList>
    </citation>
    <scope>NUCLEOTIDE SEQUENCE</scope>
    <source>
        <strain evidence="3">R08</strain>
    </source>
</reference>
<feature type="region of interest" description="Disordered" evidence="1">
    <location>
        <begin position="72"/>
        <end position="112"/>
    </location>
</feature>
<accession>A0AB39LZC6</accession>
<proteinExistence type="predicted"/>
<feature type="compositionally biased region" description="Polar residues" evidence="1">
    <location>
        <begin position="101"/>
        <end position="112"/>
    </location>
</feature>
<feature type="region of interest" description="Disordered" evidence="1">
    <location>
        <begin position="1"/>
        <end position="38"/>
    </location>
</feature>
<sequence>MSNQHQPSRPGEPHQPGQPLLASGAPQPSAGHPLPLQNKRSKAKTVAIVCAGVFGGLVVVGIIANIVDPPKKTASVKVPPVATSSSAGPTPHKTLRKPTAQPRSTPSKQQVPITSTYPTHTIRALPAVQLVFSGGLAGQVSQAVNVRPVKTGASYDYTPPDWATQCVMPAKDGAWSADISFRFHGLIWEITIGQPGFGRPKPGSHPALQETVTGGSGDDPKAVSIAVQSAKSPGGDFDTYYPPMDHNNGTGTVTINSGLTSGTLDVWNTPSYPDPLEFRIKGRWSCNK</sequence>
<evidence type="ECO:0000313" key="3">
    <source>
        <dbReference type="EMBL" id="XDP99431.1"/>
    </source>
</evidence>
<name>A0AB39LZC6_9ACTN</name>
<keyword evidence="2" id="KW-1133">Transmembrane helix</keyword>
<dbReference type="RefSeq" id="WP_369186540.1">
    <property type="nucleotide sequence ID" value="NZ_CP163431.1"/>
</dbReference>
<dbReference type="AlphaFoldDB" id="A0AB39LZC6"/>
<keyword evidence="2" id="KW-0472">Membrane</keyword>